<name>A0A117UXE7_9SPHN</name>
<reference evidence="2 3" key="1">
    <citation type="submission" date="2015-10" db="EMBL/GenBank/DDBJ databases">
        <title>Draft genome sequence of Novosphingobium fuchskuhlense DSM 25065 isolated from a surface water sample of the southwest basin of Lake Grosse Fuchskuhle.</title>
        <authorList>
            <person name="Ruckert C."/>
            <person name="Winkler A."/>
            <person name="Glaeser J."/>
            <person name="Grossart H.-P."/>
            <person name="Kalinowski J."/>
            <person name="Glaeser S."/>
        </authorList>
    </citation>
    <scope>NUCLEOTIDE SEQUENCE [LARGE SCALE GENOMIC DNA]</scope>
    <source>
        <strain evidence="2 3">FNE08-7</strain>
    </source>
</reference>
<sequence>MMRRLAPFAVVAAAAVGSYYATLAAAPFGLMRLAEAKIASNAPTNHFTHLPPVRAERQFVVRPSPDLLYSACPYDLTAGPLEVTAVPVPGRYSSISVFDARTDVAFVRNDEQMAGRPMRVVLALEGQTVPVGIETVRVRYATGIILQRVLLADPAEAASVDPIRSKARCRTLAGQQ</sequence>
<dbReference type="Gene3D" id="2.60.40.1610">
    <property type="entry name" value="Domain of unknown function DUF1254"/>
    <property type="match status" value="1"/>
</dbReference>
<keyword evidence="3" id="KW-1185">Reference proteome</keyword>
<evidence type="ECO:0000313" key="2">
    <source>
        <dbReference type="EMBL" id="KUR72624.1"/>
    </source>
</evidence>
<organism evidence="2 3">
    <name type="scientific">Novosphingobium fuchskuhlense</name>
    <dbReference type="NCBI Taxonomy" id="1117702"/>
    <lineage>
        <taxon>Bacteria</taxon>
        <taxon>Pseudomonadati</taxon>
        <taxon>Pseudomonadota</taxon>
        <taxon>Alphaproteobacteria</taxon>
        <taxon>Sphingomonadales</taxon>
        <taxon>Sphingomonadaceae</taxon>
        <taxon>Novosphingobium</taxon>
    </lineage>
</organism>
<gene>
    <name evidence="2" type="ORF">AQZ52_05130</name>
</gene>
<proteinExistence type="predicted"/>
<dbReference type="Pfam" id="PF06863">
    <property type="entry name" value="DUF1254"/>
    <property type="match status" value="1"/>
</dbReference>
<protein>
    <recommendedName>
        <fullName evidence="1">DUF1254 domain-containing protein</fullName>
    </recommendedName>
</protein>
<feature type="domain" description="DUF1254" evidence="1">
    <location>
        <begin position="45"/>
        <end position="170"/>
    </location>
</feature>
<evidence type="ECO:0000313" key="3">
    <source>
        <dbReference type="Proteomes" id="UP000058012"/>
    </source>
</evidence>
<dbReference type="SUPFAM" id="SSF160935">
    <property type="entry name" value="VPA0735-like"/>
    <property type="match status" value="1"/>
</dbReference>
<dbReference type="EMBL" id="LLZS01000003">
    <property type="protein sequence ID" value="KUR72624.1"/>
    <property type="molecule type" value="Genomic_DNA"/>
</dbReference>
<accession>A0A117UXE7</accession>
<evidence type="ECO:0000259" key="1">
    <source>
        <dbReference type="Pfam" id="PF06863"/>
    </source>
</evidence>
<dbReference type="STRING" id="1117702.AQZ52_05130"/>
<dbReference type="RefSeq" id="WP_067906971.1">
    <property type="nucleotide sequence ID" value="NZ_KQ954244.1"/>
</dbReference>
<dbReference type="InterPro" id="IPR010679">
    <property type="entry name" value="DUF1254"/>
</dbReference>
<dbReference type="Proteomes" id="UP000058012">
    <property type="component" value="Unassembled WGS sequence"/>
</dbReference>
<comment type="caution">
    <text evidence="2">The sequence shown here is derived from an EMBL/GenBank/DDBJ whole genome shotgun (WGS) entry which is preliminary data.</text>
</comment>
<dbReference type="InterPro" id="IPR037050">
    <property type="entry name" value="DUF1254_sf"/>
</dbReference>
<dbReference type="AlphaFoldDB" id="A0A117UXE7"/>
<dbReference type="OrthoDB" id="1346484at2"/>